<evidence type="ECO:0000313" key="6">
    <source>
        <dbReference type="EMBL" id="MCF2948513.1"/>
    </source>
</evidence>
<keyword evidence="2" id="KW-0229">DNA integration</keyword>
<dbReference type="EMBL" id="JAKGAS010000005">
    <property type="protein sequence ID" value="MCF2948513.1"/>
    <property type="molecule type" value="Genomic_DNA"/>
</dbReference>
<dbReference type="InterPro" id="IPR013762">
    <property type="entry name" value="Integrase-like_cat_sf"/>
</dbReference>
<comment type="caution">
    <text evidence="6">The sequence shown here is derived from an EMBL/GenBank/DDBJ whole genome shotgun (WGS) entry which is preliminary data.</text>
</comment>
<dbReference type="Gene3D" id="3.30.160.390">
    <property type="entry name" value="Integrase, DNA-binding domain"/>
    <property type="match status" value="1"/>
</dbReference>
<dbReference type="Gene3D" id="1.10.150.130">
    <property type="match status" value="1"/>
</dbReference>
<proteinExistence type="inferred from homology"/>
<organism evidence="6 7">
    <name type="scientific">Paraglaciecola algarum</name>
    <dbReference type="NCBI Taxonomy" id="3050085"/>
    <lineage>
        <taxon>Bacteria</taxon>
        <taxon>Pseudomonadati</taxon>
        <taxon>Pseudomonadota</taxon>
        <taxon>Gammaproteobacteria</taxon>
        <taxon>Alteromonadales</taxon>
        <taxon>Alteromonadaceae</taxon>
        <taxon>Paraglaciecola</taxon>
    </lineage>
</organism>
<dbReference type="RefSeq" id="WP_235312361.1">
    <property type="nucleotide sequence ID" value="NZ_JAKGAS010000005.1"/>
</dbReference>
<evidence type="ECO:0000256" key="2">
    <source>
        <dbReference type="ARBA" id="ARBA00022908"/>
    </source>
</evidence>
<feature type="domain" description="Tyr recombinase" evidence="5">
    <location>
        <begin position="243"/>
        <end position="438"/>
    </location>
</feature>
<dbReference type="InterPro" id="IPR011010">
    <property type="entry name" value="DNA_brk_join_enz"/>
</dbReference>
<sequence length="445" mass="50607">MSKPLSARTIEAMKPGDKVKVDVGEYSGLRMSCGKSGTKTFIYRYRSPETGRLTQVKIGRYPQVSLAEARVELQALKDLRRSGVCPKTEGIREKEKVTLQIAEQAKDQNINSFTLTDLIESYLSEFIEDRFIQDANNVGGTKRVTGARKLKGQKETRRTLYGDPVLSLGTIPAAKITRKQITDLIMNIVARGANVQAGNVLRELCAAYEYSIGLGRFSDDFANPALLAKSSLRQARVKLTSEKGRRTLSDNELSIVLKWLPGSGFSFTQKNVLRFALWTGCRTGEVCNAEWKDIDLENRYWHISETKNDTERYVQLSTQAVRFLEGLKLMTDNYLFPSTRTKLPIQQKSLSEIKWHLKNPDKLKNGHRFKPYQLWLDCIEDWSPHDLRRTVRTGLSRLGCPSEVAEAILGHSRKGIEGTYDLHKYEKECRIWLQNWADHIESLVG</sequence>
<dbReference type="PANTHER" id="PTHR30629:SF2">
    <property type="entry name" value="PROPHAGE INTEGRASE INTS-RELATED"/>
    <property type="match status" value="1"/>
</dbReference>
<dbReference type="InterPro" id="IPR050808">
    <property type="entry name" value="Phage_Integrase"/>
</dbReference>
<protein>
    <submittedName>
        <fullName evidence="6">Tyrosine-type recombinase/integrase</fullName>
    </submittedName>
</protein>
<evidence type="ECO:0000313" key="7">
    <source>
        <dbReference type="Proteomes" id="UP001521137"/>
    </source>
</evidence>
<dbReference type="InterPro" id="IPR038488">
    <property type="entry name" value="Integrase_DNA-bd_sf"/>
</dbReference>
<dbReference type="Pfam" id="PF00589">
    <property type="entry name" value="Phage_integrase"/>
    <property type="match status" value="1"/>
</dbReference>
<dbReference type="Pfam" id="PF13356">
    <property type="entry name" value="Arm-DNA-bind_3"/>
    <property type="match status" value="1"/>
</dbReference>
<dbReference type="PANTHER" id="PTHR30629">
    <property type="entry name" value="PROPHAGE INTEGRASE"/>
    <property type="match status" value="1"/>
</dbReference>
<evidence type="ECO:0000259" key="5">
    <source>
        <dbReference type="PROSITE" id="PS51898"/>
    </source>
</evidence>
<dbReference type="InterPro" id="IPR010998">
    <property type="entry name" value="Integrase_recombinase_N"/>
</dbReference>
<reference evidence="6 7" key="1">
    <citation type="submission" date="2022-01" db="EMBL/GenBank/DDBJ databases">
        <title>Paraglaciecola sp. G1-23.</title>
        <authorList>
            <person name="Jin M.S."/>
            <person name="Han D.M."/>
            <person name="Kim H.M."/>
            <person name="Jeon C.O."/>
        </authorList>
    </citation>
    <scope>NUCLEOTIDE SEQUENCE [LARGE SCALE GENOMIC DNA]</scope>
    <source>
        <strain evidence="6 7">G1-23</strain>
    </source>
</reference>
<dbReference type="InterPro" id="IPR002104">
    <property type="entry name" value="Integrase_catalytic"/>
</dbReference>
<gene>
    <name evidence="6" type="ORF">L0668_10380</name>
</gene>
<dbReference type="Gene3D" id="1.10.443.10">
    <property type="entry name" value="Intergrase catalytic core"/>
    <property type="match status" value="1"/>
</dbReference>
<evidence type="ECO:0000256" key="4">
    <source>
        <dbReference type="ARBA" id="ARBA00023172"/>
    </source>
</evidence>
<comment type="similarity">
    <text evidence="1">Belongs to the 'phage' integrase family.</text>
</comment>
<keyword evidence="3" id="KW-0238">DNA-binding</keyword>
<evidence type="ECO:0000256" key="1">
    <source>
        <dbReference type="ARBA" id="ARBA00008857"/>
    </source>
</evidence>
<dbReference type="PROSITE" id="PS51898">
    <property type="entry name" value="TYR_RECOMBINASE"/>
    <property type="match status" value="1"/>
</dbReference>
<keyword evidence="4" id="KW-0233">DNA recombination</keyword>
<dbReference type="SUPFAM" id="SSF56349">
    <property type="entry name" value="DNA breaking-rejoining enzymes"/>
    <property type="match status" value="1"/>
</dbReference>
<dbReference type="InterPro" id="IPR025166">
    <property type="entry name" value="Integrase_DNA_bind_dom"/>
</dbReference>
<name>A0ABS9D6F5_9ALTE</name>
<dbReference type="Proteomes" id="UP001521137">
    <property type="component" value="Unassembled WGS sequence"/>
</dbReference>
<evidence type="ECO:0000256" key="3">
    <source>
        <dbReference type="ARBA" id="ARBA00023125"/>
    </source>
</evidence>
<dbReference type="CDD" id="cd00801">
    <property type="entry name" value="INT_P4_C"/>
    <property type="match status" value="1"/>
</dbReference>
<accession>A0ABS9D6F5</accession>
<keyword evidence="7" id="KW-1185">Reference proteome</keyword>